<dbReference type="EMBL" id="FNSO01000004">
    <property type="protein sequence ID" value="SEC85308.1"/>
    <property type="molecule type" value="Genomic_DNA"/>
</dbReference>
<evidence type="ECO:0000256" key="3">
    <source>
        <dbReference type="ARBA" id="ARBA00022840"/>
    </source>
</evidence>
<dbReference type="STRING" id="208445.SAMN04489727_5338"/>
<dbReference type="PANTHER" id="PTHR43585">
    <property type="entry name" value="FUMIPYRROLE BIOSYNTHESIS PROTEIN C"/>
    <property type="match status" value="1"/>
</dbReference>
<name>A0A1H4VXZ1_9PSEU</name>
<gene>
    <name evidence="6" type="ORF">SAMN04489727_5338</name>
</gene>
<dbReference type="GO" id="GO:0005524">
    <property type="term" value="F:ATP binding"/>
    <property type="evidence" value="ECO:0007669"/>
    <property type="project" value="UniProtKB-UniRule"/>
</dbReference>
<dbReference type="AlphaFoldDB" id="A0A1H4VXZ1"/>
<evidence type="ECO:0000313" key="6">
    <source>
        <dbReference type="EMBL" id="SEC85308.1"/>
    </source>
</evidence>
<evidence type="ECO:0000256" key="4">
    <source>
        <dbReference type="PROSITE-ProRule" id="PRU00409"/>
    </source>
</evidence>
<dbReference type="PANTHER" id="PTHR43585:SF2">
    <property type="entry name" value="ATP-GRASP ENZYME FSQD"/>
    <property type="match status" value="1"/>
</dbReference>
<dbReference type="SMART" id="SM01209">
    <property type="entry name" value="GARS_A"/>
    <property type="match status" value="1"/>
</dbReference>
<keyword evidence="7" id="KW-1185">Reference proteome</keyword>
<dbReference type="OrthoDB" id="24041at2"/>
<keyword evidence="3 4" id="KW-0067">ATP-binding</keyword>
<dbReference type="GO" id="GO:0046872">
    <property type="term" value="F:metal ion binding"/>
    <property type="evidence" value="ECO:0007669"/>
    <property type="project" value="InterPro"/>
</dbReference>
<dbReference type="SUPFAM" id="SSF56059">
    <property type="entry name" value="Glutathione synthetase ATP-binding domain-like"/>
    <property type="match status" value="1"/>
</dbReference>
<dbReference type="GO" id="GO:0016874">
    <property type="term" value="F:ligase activity"/>
    <property type="evidence" value="ECO:0007669"/>
    <property type="project" value="UniProtKB-KW"/>
</dbReference>
<reference evidence="7" key="1">
    <citation type="submission" date="2016-10" db="EMBL/GenBank/DDBJ databases">
        <authorList>
            <person name="Varghese N."/>
            <person name="Submissions S."/>
        </authorList>
    </citation>
    <scope>NUCLEOTIDE SEQUENCE [LARGE SCALE GENOMIC DNA]</scope>
    <source>
        <strain evidence="7">DSM 44544</strain>
    </source>
</reference>
<evidence type="ECO:0000313" key="7">
    <source>
        <dbReference type="Proteomes" id="UP000199622"/>
    </source>
</evidence>
<dbReference type="InterPro" id="IPR011761">
    <property type="entry name" value="ATP-grasp"/>
</dbReference>
<evidence type="ECO:0000256" key="2">
    <source>
        <dbReference type="ARBA" id="ARBA00022741"/>
    </source>
</evidence>
<evidence type="ECO:0000259" key="5">
    <source>
        <dbReference type="PROSITE" id="PS50975"/>
    </source>
</evidence>
<protein>
    <recommendedName>
        <fullName evidence="5">ATP-grasp domain-containing protein</fullName>
    </recommendedName>
</protein>
<feature type="domain" description="ATP-grasp" evidence="5">
    <location>
        <begin position="106"/>
        <end position="307"/>
    </location>
</feature>
<sequence>MRLMLLYAPGALGPVELLRNLRPVADLVVAVPEEFRDDPGVAMLGQVLEPVFFDPLGELPDASGCDGVICYTDLLARVTAEIAHRHGLRGQSPATALALTDKDVQRRTLAEHGVDTVRSAMLRRPEDWEGAVARVGLPAVLKPCYGGGSRNTYRIDDAATGARLAGRLLAPGPGGPAETTMVLEELLIGVDQGRHGDYCSVETITVGGVMTHLPVLSKFPLAEPFRETGQFWPSHLDDHAQERAREVTEATLRALGSRDGLTSTELKLTPDGPRVIEVNSRLDGFVSELSTHSGGPNLFVTAAGVAVGEPPGIEFPNGLPLVFQLYHLGPRDAVQLLGVEGMGKVRALDGVLAYRLLLAPGAPMTPGPQSQYLSVLNATARDHDGMYALLAEVAACLTFGFRLRAADGPEVWLRGTELPSAAATAVPSAEIAP</sequence>
<dbReference type="PROSITE" id="PS50975">
    <property type="entry name" value="ATP_GRASP"/>
    <property type="match status" value="1"/>
</dbReference>
<dbReference type="Gene3D" id="3.30.470.20">
    <property type="entry name" value="ATP-grasp fold, B domain"/>
    <property type="match status" value="1"/>
</dbReference>
<dbReference type="RefSeq" id="WP_091312027.1">
    <property type="nucleotide sequence ID" value="NZ_FNSO01000004.1"/>
</dbReference>
<proteinExistence type="predicted"/>
<evidence type="ECO:0000256" key="1">
    <source>
        <dbReference type="ARBA" id="ARBA00022598"/>
    </source>
</evidence>
<dbReference type="InterPro" id="IPR052032">
    <property type="entry name" value="ATP-dep_AA_Ligase"/>
</dbReference>
<keyword evidence="2 4" id="KW-0547">Nucleotide-binding</keyword>
<dbReference type="Proteomes" id="UP000199622">
    <property type="component" value="Unassembled WGS sequence"/>
</dbReference>
<keyword evidence="1" id="KW-0436">Ligase</keyword>
<accession>A0A1H4VXZ1</accession>
<organism evidence="6 7">
    <name type="scientific">Amycolatopsis tolypomycina</name>
    <dbReference type="NCBI Taxonomy" id="208445"/>
    <lineage>
        <taxon>Bacteria</taxon>
        <taxon>Bacillati</taxon>
        <taxon>Actinomycetota</taxon>
        <taxon>Actinomycetes</taxon>
        <taxon>Pseudonocardiales</taxon>
        <taxon>Pseudonocardiaceae</taxon>
        <taxon>Amycolatopsis</taxon>
    </lineage>
</organism>